<reference evidence="4" key="1">
    <citation type="submission" date="2016-06" db="UniProtKB">
        <authorList>
            <consortium name="WormBaseParasite"/>
        </authorList>
    </citation>
    <scope>IDENTIFICATION</scope>
</reference>
<dbReference type="Proteomes" id="UP000267606">
    <property type="component" value="Unassembled WGS sequence"/>
</dbReference>
<name>A0A183HIF1_9BILA</name>
<evidence type="ECO:0000313" key="3">
    <source>
        <dbReference type="Proteomes" id="UP000267606"/>
    </source>
</evidence>
<reference evidence="2 3" key="2">
    <citation type="submission" date="2018-11" db="EMBL/GenBank/DDBJ databases">
        <authorList>
            <consortium name="Pathogen Informatics"/>
        </authorList>
    </citation>
    <scope>NUCLEOTIDE SEQUENCE [LARGE SCALE GENOMIC DNA]</scope>
</reference>
<keyword evidence="1" id="KW-0812">Transmembrane</keyword>
<dbReference type="WBParaSite" id="OFLC_0000726201-mRNA-1">
    <property type="protein sequence ID" value="OFLC_0000726201-mRNA-1"/>
    <property type="gene ID" value="OFLC_0000726201"/>
</dbReference>
<dbReference type="AlphaFoldDB" id="A0A183HIF1"/>
<keyword evidence="1" id="KW-0472">Membrane</keyword>
<sequence length="78" mass="9619">MKEYFPLREIVPRKLQHPNYRIVNNRIPVYWIISLALFVVIALWMLYKNGKKRYLRRDPSMWGYMTLLISQDQLYMQP</sequence>
<feature type="transmembrane region" description="Helical" evidence="1">
    <location>
        <begin position="29"/>
        <end position="47"/>
    </location>
</feature>
<keyword evidence="1" id="KW-1133">Transmembrane helix</keyword>
<evidence type="ECO:0000256" key="1">
    <source>
        <dbReference type="SAM" id="Phobius"/>
    </source>
</evidence>
<proteinExistence type="predicted"/>
<evidence type="ECO:0000313" key="2">
    <source>
        <dbReference type="EMBL" id="VDO50101.1"/>
    </source>
</evidence>
<protein>
    <submittedName>
        <fullName evidence="4">Cytochrome b</fullName>
    </submittedName>
</protein>
<organism evidence="4">
    <name type="scientific">Onchocerca flexuosa</name>
    <dbReference type="NCBI Taxonomy" id="387005"/>
    <lineage>
        <taxon>Eukaryota</taxon>
        <taxon>Metazoa</taxon>
        <taxon>Ecdysozoa</taxon>
        <taxon>Nematoda</taxon>
        <taxon>Chromadorea</taxon>
        <taxon>Rhabditida</taxon>
        <taxon>Spirurina</taxon>
        <taxon>Spiruromorpha</taxon>
        <taxon>Filarioidea</taxon>
        <taxon>Onchocercidae</taxon>
        <taxon>Onchocerca</taxon>
    </lineage>
</organism>
<dbReference type="EMBL" id="UZAJ01007455">
    <property type="protein sequence ID" value="VDO50101.1"/>
    <property type="molecule type" value="Genomic_DNA"/>
</dbReference>
<evidence type="ECO:0000313" key="4">
    <source>
        <dbReference type="WBParaSite" id="OFLC_0000726201-mRNA-1"/>
    </source>
</evidence>
<gene>
    <name evidence="2" type="ORF">OFLC_LOCUS7264</name>
</gene>
<dbReference type="STRING" id="387005.A0A183HIF1"/>
<keyword evidence="3" id="KW-1185">Reference proteome</keyword>
<accession>A0A183HIF1</accession>